<proteinExistence type="predicted"/>
<reference evidence="1" key="1">
    <citation type="submission" date="2022-12" db="EMBL/GenBank/DDBJ databases">
        <title>Genome Sequence of Lasiodiplodia mahajangana.</title>
        <authorList>
            <person name="Buettner E."/>
        </authorList>
    </citation>
    <scope>NUCLEOTIDE SEQUENCE</scope>
    <source>
        <strain evidence="1">VT137</strain>
    </source>
</reference>
<dbReference type="Proteomes" id="UP001153332">
    <property type="component" value="Unassembled WGS sequence"/>
</dbReference>
<comment type="caution">
    <text evidence="1">The sequence shown here is derived from an EMBL/GenBank/DDBJ whole genome shotgun (WGS) entry which is preliminary data.</text>
</comment>
<protein>
    <submittedName>
        <fullName evidence="1">Uncharacterized protein</fullName>
    </submittedName>
</protein>
<evidence type="ECO:0000313" key="1">
    <source>
        <dbReference type="EMBL" id="KAJ8129601.1"/>
    </source>
</evidence>
<organism evidence="1 2">
    <name type="scientific">Lasiodiplodia mahajangana</name>
    <dbReference type="NCBI Taxonomy" id="1108764"/>
    <lineage>
        <taxon>Eukaryota</taxon>
        <taxon>Fungi</taxon>
        <taxon>Dikarya</taxon>
        <taxon>Ascomycota</taxon>
        <taxon>Pezizomycotina</taxon>
        <taxon>Dothideomycetes</taxon>
        <taxon>Dothideomycetes incertae sedis</taxon>
        <taxon>Botryosphaeriales</taxon>
        <taxon>Botryosphaeriaceae</taxon>
        <taxon>Lasiodiplodia</taxon>
    </lineage>
</organism>
<name>A0ACC2JQB0_9PEZI</name>
<sequence length="331" mass="36721">MTGTIVFTGANSSLGIRAVEHILQKYPRYTAILTVRDASDLDENTNSIRSIIARHNQAKAFIHELDLSSLAAVHSVADKIATGVKSGTYPPLVAIVCNAYHWNLVDDSEITADGFDKTLEVNHISHAALVLRLLGSFGETGRIINISSDSHWPGKNGMEIYPPTIPDDLNSLLRPTTDEDKFGRGYQRYATSKLVFTTWTHALNDYLLKDPSLSKITAIAMNPGNMVDSRALRRNTPVSLHRKQTFLFKPLQPLLNFLDPTLRRAAPAAVDVVDLALSPTYAGQRGFFTLLKKDQSSPESNDGKKQELIWRNTLEWARITQENTALKIGIE</sequence>
<evidence type="ECO:0000313" key="2">
    <source>
        <dbReference type="Proteomes" id="UP001153332"/>
    </source>
</evidence>
<keyword evidence="2" id="KW-1185">Reference proteome</keyword>
<accession>A0ACC2JQB0</accession>
<gene>
    <name evidence="1" type="ORF">O1611_g4031</name>
</gene>
<dbReference type="EMBL" id="JAPUUL010000715">
    <property type="protein sequence ID" value="KAJ8129601.1"/>
    <property type="molecule type" value="Genomic_DNA"/>
</dbReference>